<sequence length="187" mass="21322">MNYLANIYLIRHCEAEGQPPEAALTERGEFQAQVLAEFLSDVRIDRILSSPFKRAVDTIHPLATKLAIEVEVEDRLSERVLSTVNLPDWFEKLKLTFDELDLKFEGGESSQEAMNRIADVVEEVFSGDAQNTIIVSHGNLLSLLIKHFQPNFGFEEWGKLSNPDVYLLKKESNKVTLERIWNSHNGH</sequence>
<gene>
    <name evidence="1" type="ORF">CD29_20010</name>
</gene>
<dbReference type="Gene3D" id="3.40.50.1240">
    <property type="entry name" value="Phosphoglycerate mutase-like"/>
    <property type="match status" value="1"/>
</dbReference>
<dbReference type="CDD" id="cd07067">
    <property type="entry name" value="HP_PGM_like"/>
    <property type="match status" value="1"/>
</dbReference>
<dbReference type="eggNOG" id="COG0406">
    <property type="taxonomic scope" value="Bacteria"/>
</dbReference>
<dbReference type="STRING" id="1384049.CD29_20010"/>
<dbReference type="Pfam" id="PF00300">
    <property type="entry name" value="His_Phos_1"/>
    <property type="match status" value="1"/>
</dbReference>
<evidence type="ECO:0000313" key="1">
    <source>
        <dbReference type="EMBL" id="KGR73499.1"/>
    </source>
</evidence>
<protein>
    <submittedName>
        <fullName evidence="1">Phosphoglycerate mutase</fullName>
    </submittedName>
</protein>
<dbReference type="SUPFAM" id="SSF53254">
    <property type="entry name" value="Phosphoglycerate mutase-like"/>
    <property type="match status" value="1"/>
</dbReference>
<dbReference type="GO" id="GO:0016791">
    <property type="term" value="F:phosphatase activity"/>
    <property type="evidence" value="ECO:0007669"/>
    <property type="project" value="TreeGrafter"/>
</dbReference>
<organism evidence="1 2">
    <name type="scientific">Ureibacillus manganicus DSM 26584</name>
    <dbReference type="NCBI Taxonomy" id="1384049"/>
    <lineage>
        <taxon>Bacteria</taxon>
        <taxon>Bacillati</taxon>
        <taxon>Bacillota</taxon>
        <taxon>Bacilli</taxon>
        <taxon>Bacillales</taxon>
        <taxon>Caryophanaceae</taxon>
        <taxon>Ureibacillus</taxon>
    </lineage>
</organism>
<dbReference type="Proteomes" id="UP000030416">
    <property type="component" value="Unassembled WGS sequence"/>
</dbReference>
<dbReference type="InterPro" id="IPR029033">
    <property type="entry name" value="His_PPase_superfam"/>
</dbReference>
<comment type="caution">
    <text evidence="1">The sequence shown here is derived from an EMBL/GenBank/DDBJ whole genome shotgun (WGS) entry which is preliminary data.</text>
</comment>
<dbReference type="PANTHER" id="PTHR48100">
    <property type="entry name" value="BROAD-SPECIFICITY PHOSPHATASE YOR283W-RELATED"/>
    <property type="match status" value="1"/>
</dbReference>
<dbReference type="InterPro" id="IPR050275">
    <property type="entry name" value="PGM_Phosphatase"/>
</dbReference>
<keyword evidence="2" id="KW-1185">Reference proteome</keyword>
<evidence type="ECO:0000313" key="2">
    <source>
        <dbReference type="Proteomes" id="UP000030416"/>
    </source>
</evidence>
<dbReference type="SMART" id="SM00855">
    <property type="entry name" value="PGAM"/>
    <property type="match status" value="1"/>
</dbReference>
<dbReference type="RefSeq" id="WP_036190686.1">
    <property type="nucleotide sequence ID" value="NZ_AVDA01000058.1"/>
</dbReference>
<reference evidence="1 2" key="1">
    <citation type="submission" date="2014-02" db="EMBL/GenBank/DDBJ databases">
        <title>Draft genome sequence of Lysinibacillus manganicus DSM 26584T.</title>
        <authorList>
            <person name="Zhang F."/>
            <person name="Wang G."/>
            <person name="Zhang L."/>
        </authorList>
    </citation>
    <scope>NUCLEOTIDE SEQUENCE [LARGE SCALE GENOMIC DNA]</scope>
    <source>
        <strain evidence="1 2">DSM 26584</strain>
    </source>
</reference>
<dbReference type="InterPro" id="IPR013078">
    <property type="entry name" value="His_Pase_superF_clade-1"/>
</dbReference>
<dbReference type="PANTHER" id="PTHR48100:SF1">
    <property type="entry name" value="HISTIDINE PHOSPHATASE FAMILY PROTEIN-RELATED"/>
    <property type="match status" value="1"/>
</dbReference>
<dbReference type="PIRSF" id="PIRSF000709">
    <property type="entry name" value="6PFK_2-Ptase"/>
    <property type="match status" value="1"/>
</dbReference>
<proteinExistence type="predicted"/>
<accession>A0A0A3HMA2</accession>
<dbReference type="GO" id="GO:0005737">
    <property type="term" value="C:cytoplasm"/>
    <property type="evidence" value="ECO:0007669"/>
    <property type="project" value="TreeGrafter"/>
</dbReference>
<dbReference type="EMBL" id="JPVN01000058">
    <property type="protein sequence ID" value="KGR73499.1"/>
    <property type="molecule type" value="Genomic_DNA"/>
</dbReference>
<name>A0A0A3HMA2_9BACL</name>
<dbReference type="AlphaFoldDB" id="A0A0A3HMA2"/>